<dbReference type="AlphaFoldDB" id="A0A7M5WKY4"/>
<keyword evidence="3" id="KW-0732">Signal</keyword>
<dbReference type="Pfam" id="PF01549">
    <property type="entry name" value="ShK"/>
    <property type="match status" value="3"/>
</dbReference>
<dbReference type="Proteomes" id="UP000594262">
    <property type="component" value="Unplaced"/>
</dbReference>
<evidence type="ECO:0000313" key="6">
    <source>
        <dbReference type="Proteomes" id="UP000594262"/>
    </source>
</evidence>
<feature type="region of interest" description="Disordered" evidence="2">
    <location>
        <begin position="129"/>
        <end position="156"/>
    </location>
</feature>
<feature type="signal peptide" evidence="3">
    <location>
        <begin position="1"/>
        <end position="20"/>
    </location>
</feature>
<evidence type="ECO:0000256" key="3">
    <source>
        <dbReference type="SAM" id="SignalP"/>
    </source>
</evidence>
<dbReference type="RefSeq" id="XP_066924994.1">
    <property type="nucleotide sequence ID" value="XM_067068893.1"/>
</dbReference>
<dbReference type="InterPro" id="IPR003582">
    <property type="entry name" value="ShKT_dom"/>
</dbReference>
<dbReference type="SMART" id="SM00254">
    <property type="entry name" value="ShKT"/>
    <property type="match status" value="3"/>
</dbReference>
<keyword evidence="6" id="KW-1185">Reference proteome</keyword>
<feature type="domain" description="ShKT" evidence="4">
    <location>
        <begin position="330"/>
        <end position="367"/>
    </location>
</feature>
<feature type="chain" id="PRO_5029773605" description="ShKT domain-containing protein" evidence="3">
    <location>
        <begin position="21"/>
        <end position="441"/>
    </location>
</feature>
<feature type="domain" description="ShKT" evidence="4">
    <location>
        <begin position="168"/>
        <end position="206"/>
    </location>
</feature>
<evidence type="ECO:0000256" key="2">
    <source>
        <dbReference type="SAM" id="MobiDB-lite"/>
    </source>
</evidence>
<proteinExistence type="predicted"/>
<protein>
    <recommendedName>
        <fullName evidence="4">ShKT domain-containing protein</fullName>
    </recommendedName>
</protein>
<evidence type="ECO:0000259" key="4">
    <source>
        <dbReference type="PROSITE" id="PS51670"/>
    </source>
</evidence>
<comment type="caution">
    <text evidence="1">Lacks conserved residue(s) required for the propagation of feature annotation.</text>
</comment>
<accession>A0A7M5WKY4</accession>
<dbReference type="PROSITE" id="PS51670">
    <property type="entry name" value="SHKT"/>
    <property type="match status" value="2"/>
</dbReference>
<sequence>MKFAGFIFCLLVICANSVLMKDDQDFKILDEMENALSSKNSKTVIDTTLSFEDIDKMIYEQLTKEKTDKQEESSKAEGLKMVQQILNDELPQKNSQQDVQAVKEKRKADDIEYIAKLFKEVFDSQKKEDGQAVEKKEYGQAVEKQEDGVETVGKKEKEDEAAVEEPVCEDELSTQDCYDLAYNGSCTDPKTSKQTLKVCKRSCRVCCADNEKSQTCKLLKTLRNPMSICQMANTHERLRITCTKTCQYCAKAMTEVPCIRSKYGCCWDGSIAQFHIGTMEDGCPACRDYGGEKFCKSFQPDCKERYTLKGEQIRALCPMTCQRCGVFKKCADNPRLQDTCGLLRNDGACQSMFNAMKYNCPKTCNICHKATIDCKDTRFGCCENGKTIAKDPSNSSCPECHDDITSPVAKHCKRLVAHRVCKTHSAFMRKYCGGSCKFCTK</sequence>
<organism evidence="5 6">
    <name type="scientific">Clytia hemisphaerica</name>
    <dbReference type="NCBI Taxonomy" id="252671"/>
    <lineage>
        <taxon>Eukaryota</taxon>
        <taxon>Metazoa</taxon>
        <taxon>Cnidaria</taxon>
        <taxon>Hydrozoa</taxon>
        <taxon>Hydroidolina</taxon>
        <taxon>Leptothecata</taxon>
        <taxon>Obeliida</taxon>
        <taxon>Clytiidae</taxon>
        <taxon>Clytia</taxon>
    </lineage>
</organism>
<dbReference type="GeneID" id="136812402"/>
<name>A0A7M5WKY4_9CNID</name>
<evidence type="ECO:0000313" key="5">
    <source>
        <dbReference type="EnsemblMetazoa" id="CLYHEMP008385.3"/>
    </source>
</evidence>
<dbReference type="EnsemblMetazoa" id="CLYHEMT008385.3">
    <property type="protein sequence ID" value="CLYHEMP008385.3"/>
    <property type="gene ID" value="CLYHEMG008385"/>
</dbReference>
<reference evidence="5" key="1">
    <citation type="submission" date="2021-01" db="UniProtKB">
        <authorList>
            <consortium name="EnsemblMetazoa"/>
        </authorList>
    </citation>
    <scope>IDENTIFICATION</scope>
</reference>
<evidence type="ECO:0000256" key="1">
    <source>
        <dbReference type="PROSITE-ProRule" id="PRU01005"/>
    </source>
</evidence>